<sequence length="949" mass="107773">MNPRVNMPGERSHEGLRNYPPVEDWDHHVEFDAKAHPRKVPHTYSLIPTICFNCESSCGLLAYVDHEDLSIKKFEGNPAHPGSRGRNCAKGPATINQVHDPERILYPLRRVGERGSGKFERVSWDEALADIAGRVRRAIVEDRKDEVMYHVGRPGEDGFVERVLQAWGVDGHNSHTNVCSSGGRSGYTHWMGYDRPSPDYANAKTILLLSSHLETGHYFNPHAQRIMEAKQNGAKLAVLDLRLSNTASHADLWISPWPGSEGAIFLAVASHLLRTRRIDEAFLRRWVNWDVYLERLHPDAPRDFETFLDRLTDDYAHYTFEYAAAEAHVPVEQIERLAALVADAGTRLATHTWRSAAAGNLGGWQIARSLFFLNVLTGSVGTEGGTHPNGWDKFIAHFPQMPEPNDVWSEMLWPREYPLTTNEMSILLPHLLKDGRGRLEVYFSRVYNPLWVNPDGFTWIDVLKDEEKMGLHVALTPTWSESATFADYVLPMGHASERHDTMSFETHTSKWLAFRQPVTRVAMEQRGIPYQDSRDANPGEVWEENEFWFELSWQIDPDGALGIRKYFESQERPGERMTQDEYYDTLFSHSVPGLPEAAQGQGLTPLQYMRKYGVFEVAKDLYRLDERQLTEAELEGAEPDERGVLRKPVTLESQPPLVGEAGAVGVVHEDGTQTAGWLSPSRKLELFSTTLADWGWPDQATPGYIESHVAARKVDRGNDEFVLMPNFRLPTLIHTRSGNAKYLNEIANTHPLWFNKDDAVAMGLGTGELVRVTTEIGHFVVRVWATEAIRPGVVGLSHHMGRWQQDGHPGSRWVMGKVDLNRSEDGIWKLRYKEGVKPFTSDDPDSERIYWDDPGVHQNLTFPVQPDPISGMHCWHQKVRIEKAREGDQYGDVEVDVNKSREVYRRWLSMARPGPGPGGQRRPEFMMRHVTPKRSAYRMAATGARGEDQ</sequence>
<evidence type="ECO:0000256" key="4">
    <source>
        <dbReference type="ARBA" id="ARBA00022485"/>
    </source>
</evidence>
<dbReference type="Gene3D" id="3.40.50.740">
    <property type="match status" value="1"/>
</dbReference>
<comment type="caution">
    <text evidence="11">The sequence shown here is derived from an EMBL/GenBank/DDBJ whole genome shotgun (WGS) entry which is preliminary data.</text>
</comment>
<gene>
    <name evidence="11" type="ORF">ACFPGP_00685</name>
</gene>
<evidence type="ECO:0000256" key="1">
    <source>
        <dbReference type="ARBA" id="ARBA00001966"/>
    </source>
</evidence>
<evidence type="ECO:0000259" key="10">
    <source>
        <dbReference type="PROSITE" id="PS51669"/>
    </source>
</evidence>
<keyword evidence="8" id="KW-0411">Iron-sulfur</keyword>
<dbReference type="Gene3D" id="2.40.40.20">
    <property type="match status" value="1"/>
</dbReference>
<protein>
    <submittedName>
        <fullName evidence="11">Molybdopterin-dependent oxidoreductase</fullName>
    </submittedName>
</protein>
<organism evidence="11 12">
    <name type="scientific">Nocardioides taihuensis</name>
    <dbReference type="NCBI Taxonomy" id="1835606"/>
    <lineage>
        <taxon>Bacteria</taxon>
        <taxon>Bacillati</taxon>
        <taxon>Actinomycetota</taxon>
        <taxon>Actinomycetes</taxon>
        <taxon>Propionibacteriales</taxon>
        <taxon>Nocardioidaceae</taxon>
        <taxon>Nocardioides</taxon>
    </lineage>
</organism>
<evidence type="ECO:0000256" key="2">
    <source>
        <dbReference type="ARBA" id="ARBA00004196"/>
    </source>
</evidence>
<evidence type="ECO:0000313" key="12">
    <source>
        <dbReference type="Proteomes" id="UP001596087"/>
    </source>
</evidence>
<comment type="cofactor">
    <cofactor evidence="1">
        <name>[4Fe-4S] cluster</name>
        <dbReference type="ChEBI" id="CHEBI:49883"/>
    </cofactor>
</comment>
<accession>A0ABW0BDT5</accession>
<dbReference type="Gene3D" id="3.30.2070.10">
    <property type="entry name" value="Formate dehydrogenase/DMSO reductase"/>
    <property type="match status" value="1"/>
</dbReference>
<dbReference type="InterPro" id="IPR006657">
    <property type="entry name" value="MoPterin_dinucl-bd_dom"/>
</dbReference>
<dbReference type="Gene3D" id="3.40.228.10">
    <property type="entry name" value="Dimethylsulfoxide Reductase, domain 2"/>
    <property type="match status" value="1"/>
</dbReference>
<dbReference type="InterPro" id="IPR006656">
    <property type="entry name" value="Mopterin_OxRdtase"/>
</dbReference>
<dbReference type="PANTHER" id="PTHR43598">
    <property type="entry name" value="TUNGSTEN-CONTAINING FORMYLMETHANOFURAN DEHYDROGENASE 2 SUBUNIT B"/>
    <property type="match status" value="1"/>
</dbReference>
<evidence type="ECO:0000256" key="5">
    <source>
        <dbReference type="ARBA" id="ARBA00022723"/>
    </source>
</evidence>
<dbReference type="SMART" id="SM00926">
    <property type="entry name" value="Molybdop_Fe4S4"/>
    <property type="match status" value="1"/>
</dbReference>
<keyword evidence="7" id="KW-0408">Iron</keyword>
<dbReference type="RefSeq" id="WP_378585505.1">
    <property type="nucleotide sequence ID" value="NZ_JBHSKD010000002.1"/>
</dbReference>
<dbReference type="InterPro" id="IPR009010">
    <property type="entry name" value="Asp_de-COase-like_dom_sf"/>
</dbReference>
<dbReference type="SUPFAM" id="SSF53706">
    <property type="entry name" value="Formate dehydrogenase/DMSO reductase, domains 1-3"/>
    <property type="match status" value="1"/>
</dbReference>
<feature type="domain" description="4Fe-4S Mo/W bis-MGD-type" evidence="10">
    <location>
        <begin position="44"/>
        <end position="102"/>
    </location>
</feature>
<dbReference type="Pfam" id="PF04879">
    <property type="entry name" value="Molybdop_Fe4S4"/>
    <property type="match status" value="1"/>
</dbReference>
<dbReference type="Pfam" id="PF00384">
    <property type="entry name" value="Molybdopterin"/>
    <property type="match status" value="1"/>
</dbReference>
<evidence type="ECO:0000256" key="9">
    <source>
        <dbReference type="SAM" id="MobiDB-lite"/>
    </source>
</evidence>
<dbReference type="PANTHER" id="PTHR43598:SF1">
    <property type="entry name" value="FORMATE DEHYDROGENASE-O MAJOR SUBUNIT"/>
    <property type="match status" value="1"/>
</dbReference>
<evidence type="ECO:0000256" key="6">
    <source>
        <dbReference type="ARBA" id="ARBA00023002"/>
    </source>
</evidence>
<keyword evidence="4" id="KW-0004">4Fe-4S</keyword>
<dbReference type="PROSITE" id="PS51669">
    <property type="entry name" value="4FE4S_MOW_BIS_MGD"/>
    <property type="match status" value="1"/>
</dbReference>
<reference evidence="12" key="1">
    <citation type="journal article" date="2019" name="Int. J. Syst. Evol. Microbiol.">
        <title>The Global Catalogue of Microorganisms (GCM) 10K type strain sequencing project: providing services to taxonomists for standard genome sequencing and annotation.</title>
        <authorList>
            <consortium name="The Broad Institute Genomics Platform"/>
            <consortium name="The Broad Institute Genome Sequencing Center for Infectious Disease"/>
            <person name="Wu L."/>
            <person name="Ma J."/>
        </authorList>
    </citation>
    <scope>NUCLEOTIDE SEQUENCE [LARGE SCALE GENOMIC DNA]</scope>
    <source>
        <strain evidence="12">DFY41</strain>
    </source>
</reference>
<dbReference type="EMBL" id="JBHSKD010000002">
    <property type="protein sequence ID" value="MFC5175163.1"/>
    <property type="molecule type" value="Genomic_DNA"/>
</dbReference>
<name>A0ABW0BDT5_9ACTN</name>
<feature type="region of interest" description="Disordered" evidence="9">
    <location>
        <begin position="75"/>
        <end position="94"/>
    </location>
</feature>
<evidence type="ECO:0000256" key="3">
    <source>
        <dbReference type="ARBA" id="ARBA00010312"/>
    </source>
</evidence>
<evidence type="ECO:0000256" key="8">
    <source>
        <dbReference type="ARBA" id="ARBA00023014"/>
    </source>
</evidence>
<dbReference type="Proteomes" id="UP001596087">
    <property type="component" value="Unassembled WGS sequence"/>
</dbReference>
<dbReference type="SUPFAM" id="SSF50692">
    <property type="entry name" value="ADC-like"/>
    <property type="match status" value="1"/>
</dbReference>
<keyword evidence="6" id="KW-0560">Oxidoreductase</keyword>
<dbReference type="Pfam" id="PF01568">
    <property type="entry name" value="Molydop_binding"/>
    <property type="match status" value="1"/>
</dbReference>
<evidence type="ECO:0000313" key="11">
    <source>
        <dbReference type="EMBL" id="MFC5175163.1"/>
    </source>
</evidence>
<evidence type="ECO:0000256" key="7">
    <source>
        <dbReference type="ARBA" id="ARBA00023004"/>
    </source>
</evidence>
<comment type="subcellular location">
    <subcellularLocation>
        <location evidence="2">Cell envelope</location>
    </subcellularLocation>
</comment>
<keyword evidence="12" id="KW-1185">Reference proteome</keyword>
<dbReference type="InterPro" id="IPR006963">
    <property type="entry name" value="Mopterin_OxRdtase_4Fe-4S_dom"/>
</dbReference>
<keyword evidence="5" id="KW-0479">Metal-binding</keyword>
<comment type="similarity">
    <text evidence="3">Belongs to the prokaryotic molybdopterin-containing oxidoreductase family.</text>
</comment>
<proteinExistence type="inferred from homology"/>
<dbReference type="Gene3D" id="2.20.25.90">
    <property type="entry name" value="ADC-like domains"/>
    <property type="match status" value="1"/>
</dbReference>